<dbReference type="InterPro" id="IPR045150">
    <property type="entry name" value="CYB561D1/2"/>
</dbReference>
<reference evidence="14 16" key="10">
    <citation type="journal article" date="2015" name="G3 (Bethesda)">
        <title>Gene Model Annotations for Drosophila melanogaster: The Rule-Benders.</title>
        <authorList>
            <consortium name="FlyBase Consortium"/>
            <person name="Crosby M.A."/>
            <person name="Gramates L.S."/>
            <person name="Dos Santos G."/>
            <person name="Matthews B.B."/>
            <person name="St Pierre S.E."/>
            <person name="Zhou P."/>
            <person name="Schroeder A.J."/>
            <person name="Falls K."/>
            <person name="Emmert D.B."/>
            <person name="Russo S.M."/>
            <person name="Gelbart W.M."/>
            <person name="null"/>
        </authorList>
    </citation>
    <scope>NUCLEOTIDE SEQUENCE [LARGE SCALE GENOMIC DNA]</scope>
    <source>
        <strain evidence="16">Berkeley</strain>
    </source>
</reference>
<dbReference type="AlphaFoldDB" id="Q9W4U9"/>
<dbReference type="GeneID" id="31282"/>
<dbReference type="PROSITE" id="PS50939">
    <property type="entry name" value="CYTOCHROME_B561"/>
    <property type="match status" value="1"/>
</dbReference>
<keyword evidence="5 12" id="KW-0812">Transmembrane</keyword>
<gene>
    <name evidence="14" type="primary">frag7</name>
    <name evidence="14" type="synonym">Dmel\CG3592</name>
    <name evidence="14 15" type="ORF">CG3592</name>
    <name evidence="14" type="ORF">Dmel_CG3592</name>
</gene>
<dbReference type="FlyBase" id="FBgn0029642">
    <property type="gene designation" value="CG3592"/>
</dbReference>
<keyword evidence="10 12" id="KW-0472">Membrane</keyword>
<keyword evidence="8 12" id="KW-1133">Transmembrane helix</keyword>
<dbReference type="Gene3D" id="1.20.120.1770">
    <property type="match status" value="1"/>
</dbReference>
<feature type="transmembrane region" description="Helical" evidence="12">
    <location>
        <begin position="66"/>
        <end position="88"/>
    </location>
</feature>
<feature type="transmembrane region" description="Helical" evidence="12">
    <location>
        <begin position="37"/>
        <end position="54"/>
    </location>
</feature>
<dbReference type="Bgee" id="FBgn0029642">
    <property type="expression patterns" value="Expressed in testis and 2 other cell types or tissues"/>
</dbReference>
<keyword evidence="14" id="KW-0560">Oxidoreductase</keyword>
<feature type="domain" description="Cytochrome b561" evidence="13">
    <location>
        <begin position="34"/>
        <end position="233"/>
    </location>
</feature>
<dbReference type="ExpressionAtlas" id="Q9W4U9">
    <property type="expression patterns" value="baseline and differential"/>
</dbReference>
<reference evidence="14 16" key="9">
    <citation type="journal article" date="2015" name="G3 (Bethesda)">
        <title>Gene Model Annotations for Drosophila melanogaster: Impact of High-Throughput Data.</title>
        <authorList>
            <consortium name="FlyBase Consortium"/>
            <person name="Matthews B.B."/>
            <person name="Dos Santos G."/>
            <person name="Crosby M.A."/>
            <person name="Emmert D.B."/>
            <person name="St Pierre S.E."/>
            <person name="Gramates L.S."/>
            <person name="Zhou P."/>
            <person name="Schroeder A.J."/>
            <person name="Falls K."/>
            <person name="Strelets V."/>
            <person name="Russo S.M."/>
            <person name="Gelbart W.M."/>
            <person name="null"/>
        </authorList>
    </citation>
    <scope>NUCLEOTIDE SEQUENCE [LARGE SCALE GENOMIC DNA]</scope>
    <source>
        <strain evidence="16">Berkeley</strain>
    </source>
</reference>
<dbReference type="KEGG" id="dme:Dmel_CG3592"/>
<feature type="transmembrane region" description="Helical" evidence="12">
    <location>
        <begin position="100"/>
        <end position="119"/>
    </location>
</feature>
<sequence length="249" mass="27852">MSQGENATTAKLVFYEFAWPLLVAVFEVNLYRIILELLAHILLIVITVVMVKKTSGLDDHSSGQHALYAILGLFLCVGESLLVCHSWWLGDFISENRLNLLHMVLGMVGLWLGLVGIFAKSIFKSKIHEPHFNSKHGLCGLLGFLLIAGAVASGFALVCFTHLALHVIHRLMGLCGFVLLSCSQWFALNLGFARREWSSWKIKRLRISTLAATISVVSYEFLCLCRDIVHLLPNSWFKAIGLKIDHLHN</sequence>
<comment type="cofactor">
    <cofactor evidence="1">
        <name>heme b</name>
        <dbReference type="ChEBI" id="CHEBI:60344"/>
    </cofactor>
</comment>
<evidence type="ECO:0000256" key="3">
    <source>
        <dbReference type="ARBA" id="ARBA00022448"/>
    </source>
</evidence>
<reference evidence="14 16" key="7">
    <citation type="journal article" date="2007" name="Science">
        <title>The Release 5.1 annotation of Drosophila melanogaster heterochromatin.</title>
        <authorList>
            <person name="Smith C.D."/>
            <person name="Shu S."/>
            <person name="Mungall C.J."/>
            <person name="Karpen G.H."/>
        </authorList>
    </citation>
    <scope>NUCLEOTIDE SEQUENCE [LARGE SCALE GENOMIC DNA]</scope>
    <source>
        <strain evidence="16">Berkeley</strain>
    </source>
</reference>
<evidence type="ECO:0000256" key="8">
    <source>
        <dbReference type="ARBA" id="ARBA00022989"/>
    </source>
</evidence>
<keyword evidence="9" id="KW-0408">Iron</keyword>
<evidence type="ECO:0000256" key="4">
    <source>
        <dbReference type="ARBA" id="ARBA00022617"/>
    </source>
</evidence>
<dbReference type="InParanoid" id="Q9W4U9"/>
<dbReference type="VEuPathDB" id="VectorBase:FBgn0029642"/>
<evidence type="ECO:0000256" key="1">
    <source>
        <dbReference type="ARBA" id="ARBA00001970"/>
    </source>
</evidence>
<evidence type="ECO:0000313" key="16">
    <source>
        <dbReference type="Proteomes" id="UP000000803"/>
    </source>
</evidence>
<accession>Q9W4U9</accession>
<evidence type="ECO:0000256" key="11">
    <source>
        <dbReference type="ARBA" id="ARBA00024225"/>
    </source>
</evidence>
<evidence type="ECO:0000256" key="2">
    <source>
        <dbReference type="ARBA" id="ARBA00004141"/>
    </source>
</evidence>
<dbReference type="GO" id="GO:0140575">
    <property type="term" value="F:transmembrane monodehydroascorbate reductase activity"/>
    <property type="evidence" value="ECO:0007669"/>
    <property type="project" value="InterPro"/>
</dbReference>
<dbReference type="Proteomes" id="UP000000803">
    <property type="component" value="Chromosome X"/>
</dbReference>
<reference evidence="14 16" key="11">
    <citation type="journal article" date="2015" name="Genome Res.">
        <title>The Release 6 reference sequence of the Drosophila melanogaster genome.</title>
        <authorList>
            <person name="Hoskins R.A."/>
            <person name="Carlson J.W."/>
            <person name="Wan K.H."/>
            <person name="Park S."/>
            <person name="Mendez I."/>
            <person name="Galle S.E."/>
            <person name="Booth B.W."/>
            <person name="Pfeiffer B.D."/>
            <person name="George R.A."/>
            <person name="Svirskas R."/>
            <person name="Krzywinski M."/>
            <person name="Schein J."/>
            <person name="Accardo M.C."/>
            <person name="Damia E."/>
            <person name="Messina G."/>
            <person name="Mendez-Lago M."/>
            <person name="de Pablos B."/>
            <person name="Demakova O.V."/>
            <person name="Andreyeva E.N."/>
            <person name="Boldyreva L.V."/>
            <person name="Marra M."/>
            <person name="Carvalho A.B."/>
            <person name="Dimitri P."/>
            <person name="Villasante A."/>
            <person name="Zhimulev I.F."/>
            <person name="Rubin G.M."/>
            <person name="Karpen G.H."/>
            <person name="Celniker S.E."/>
        </authorList>
    </citation>
    <scope>NUCLEOTIDE SEQUENCE [LARGE SCALE GENOMIC DNA]</scope>
    <source>
        <strain evidence="16">Berkeley</strain>
    </source>
</reference>
<evidence type="ECO:0000313" key="14">
    <source>
        <dbReference type="EMBL" id="AAF45837.1"/>
    </source>
</evidence>
<keyword evidence="7" id="KW-0249">Electron transport</keyword>
<dbReference type="GO" id="GO:0016020">
    <property type="term" value="C:membrane"/>
    <property type="evidence" value="ECO:0007669"/>
    <property type="project" value="UniProtKB-SubCell"/>
</dbReference>
<dbReference type="OrthoDB" id="7867181at2759"/>
<reference evidence="14 16" key="3">
    <citation type="journal article" date="2002" name="Genome Biol.">
        <title>Annotation of the Drosophila melanogaster euchromatic genome: a systematic review.</title>
        <authorList>
            <person name="Misra S."/>
            <person name="Crosby M.A."/>
            <person name="Mungall C.J."/>
            <person name="Matthews B.B."/>
            <person name="Campbell K.S."/>
            <person name="Hradecky P."/>
            <person name="Huang Y."/>
            <person name="Kaminker J.S."/>
            <person name="Millburn G.H."/>
            <person name="Prochnik S.E."/>
            <person name="Smith C.D."/>
            <person name="Tupy J.L."/>
            <person name="Whitfied E.J."/>
            <person name="Bayraktaroglu L."/>
            <person name="Berman B.P."/>
            <person name="Bettencourt B.R."/>
            <person name="Celniker S.E."/>
            <person name="de Grey A.D."/>
            <person name="Drysdale R.A."/>
            <person name="Harris N.L."/>
            <person name="Richter J."/>
            <person name="Russo S."/>
            <person name="Schroeder A.J."/>
            <person name="Shu S.Q."/>
            <person name="Stapleton M."/>
            <person name="Yamada C."/>
            <person name="Ashburner M."/>
            <person name="Gelbart W.M."/>
            <person name="Rubin G.M."/>
            <person name="Lewis S.E."/>
        </authorList>
    </citation>
    <scope>GENOME REANNOTATION</scope>
    <source>
        <strain evidence="16">Berkeley</strain>
    </source>
</reference>
<evidence type="ECO:0000256" key="7">
    <source>
        <dbReference type="ARBA" id="ARBA00022982"/>
    </source>
</evidence>
<dbReference type="SMR" id="Q9W4U9"/>
<dbReference type="EMBL" id="AE014298">
    <property type="protein sequence ID" value="AAF45837.1"/>
    <property type="molecule type" value="Genomic_DNA"/>
</dbReference>
<dbReference type="EC" id="7.2.1.3" evidence="11"/>
<dbReference type="HOGENOM" id="CLU_089762_0_0_1"/>
<dbReference type="GO" id="GO:0140571">
    <property type="term" value="F:transmembrane ascorbate ferrireductase activity"/>
    <property type="evidence" value="ECO:0000250"/>
    <property type="project" value="FlyBase"/>
</dbReference>
<evidence type="ECO:0000256" key="5">
    <source>
        <dbReference type="ARBA" id="ARBA00022692"/>
    </source>
</evidence>
<dbReference type="InterPro" id="IPR006593">
    <property type="entry name" value="Cyt_b561/ferric_Rdtase_TM"/>
</dbReference>
<organism evidence="14 16">
    <name type="scientific">Drosophila melanogaster</name>
    <name type="common">Fruit fly</name>
    <dbReference type="NCBI Taxonomy" id="7227"/>
    <lineage>
        <taxon>Eukaryota</taxon>
        <taxon>Metazoa</taxon>
        <taxon>Ecdysozoa</taxon>
        <taxon>Arthropoda</taxon>
        <taxon>Hexapoda</taxon>
        <taxon>Insecta</taxon>
        <taxon>Pterygota</taxon>
        <taxon>Neoptera</taxon>
        <taxon>Endopterygota</taxon>
        <taxon>Diptera</taxon>
        <taxon>Brachycera</taxon>
        <taxon>Muscomorpha</taxon>
        <taxon>Ephydroidea</taxon>
        <taxon>Drosophilidae</taxon>
        <taxon>Drosophila</taxon>
        <taxon>Sophophora</taxon>
    </lineage>
</organism>
<reference evidence="14 16" key="8">
    <citation type="journal article" date="2007" name="Science">
        <title>Sequence finishing and mapping of Drosophila melanogaster heterochromatin.</title>
        <authorList>
            <person name="Hoskins R.A."/>
            <person name="Carlson J.W."/>
            <person name="Kennedy C."/>
            <person name="Acevedo D."/>
            <person name="Evans-Holm M."/>
            <person name="Frise E."/>
            <person name="Wan K.H."/>
            <person name="Park S."/>
            <person name="Mendez-Lago M."/>
            <person name="Rossi F."/>
            <person name="Villasante A."/>
            <person name="Dimitri P."/>
            <person name="Karpen G.H."/>
            <person name="Celniker S.E."/>
        </authorList>
    </citation>
    <scope>NUCLEOTIDE SEQUENCE [LARGE SCALE GENOMIC DNA]</scope>
    <source>
        <strain evidence="16">Berkeley</strain>
    </source>
</reference>
<dbReference type="SMART" id="SM00665">
    <property type="entry name" value="B561"/>
    <property type="match status" value="1"/>
</dbReference>
<dbReference type="GO" id="GO:0046872">
    <property type="term" value="F:metal ion binding"/>
    <property type="evidence" value="ECO:0007669"/>
    <property type="project" value="UniProtKB-KW"/>
</dbReference>
<name>Q9W4U9_DROME</name>
<protein>
    <recommendedName>
        <fullName evidence="11">ascorbate ferrireductase (transmembrane)</fullName>
        <ecNumber evidence="11">7.2.1.3</ecNumber>
    </recommendedName>
</protein>
<dbReference type="Pfam" id="PF03188">
    <property type="entry name" value="Cytochrom_B561"/>
    <property type="match status" value="1"/>
</dbReference>
<dbReference type="STRING" id="7227.FBpp0070526"/>
<evidence type="ECO:0000256" key="9">
    <source>
        <dbReference type="ARBA" id="ARBA00023004"/>
    </source>
</evidence>
<evidence type="ECO:0000256" key="10">
    <source>
        <dbReference type="ARBA" id="ARBA00023136"/>
    </source>
</evidence>
<dbReference type="AGR" id="FB:FBgn0029642"/>
<keyword evidence="16" id="KW-1185">Reference proteome</keyword>
<evidence type="ECO:0000256" key="6">
    <source>
        <dbReference type="ARBA" id="ARBA00022723"/>
    </source>
</evidence>
<feature type="transmembrane region" description="Helical" evidence="12">
    <location>
        <begin position="171"/>
        <end position="193"/>
    </location>
</feature>
<comment type="subcellular location">
    <subcellularLocation>
        <location evidence="2">Membrane</location>
        <topology evidence="2">Multi-pass membrane protein</topology>
    </subcellularLocation>
</comment>
<reference evidence="14 16" key="6">
    <citation type="journal article" date="2005" name="PLoS Comput. Biol.">
        <title>Combined evidence annotation of transposable elements in genome sequences.</title>
        <authorList>
            <person name="Quesneville H."/>
            <person name="Bergman C.M."/>
            <person name="Andrieu O."/>
            <person name="Autard D."/>
            <person name="Nouaud D."/>
            <person name="Ashburner M."/>
            <person name="Anxolabehere D."/>
        </authorList>
    </citation>
    <scope>NUCLEOTIDE SEQUENCE [LARGE SCALE GENOMIC DNA]</scope>
    <source>
        <strain evidence="16">Berkeley</strain>
    </source>
</reference>
<dbReference type="PANTHER" id="PTHR15422:SF43">
    <property type="entry name" value="ASCORBATE FERRIREDUCTASE (TRANSMEMBRANE)"/>
    <property type="match status" value="1"/>
</dbReference>
<dbReference type="UCSC" id="CG3592-RA">
    <property type="organism name" value="d. melanogaster"/>
</dbReference>
<evidence type="ECO:0000259" key="13">
    <source>
        <dbReference type="PROSITE" id="PS50939"/>
    </source>
</evidence>
<dbReference type="FunCoup" id="Q9W4U9">
    <property type="interactions" value="21"/>
</dbReference>
<keyword evidence="6" id="KW-0479">Metal-binding</keyword>
<feature type="transmembrane region" description="Helical" evidence="12">
    <location>
        <begin position="140"/>
        <end position="165"/>
    </location>
</feature>
<dbReference type="OMA" id="QWFALNL"/>
<evidence type="ECO:0000256" key="12">
    <source>
        <dbReference type="SAM" id="Phobius"/>
    </source>
</evidence>
<reference evidence="14 16" key="2">
    <citation type="journal article" date="2002" name="Genome Biol.">
        <title>Finishing a whole-genome shotgun: release 3 of the Drosophila melanogaster euchromatic genome sequence.</title>
        <authorList>
            <person name="Celniker S.E."/>
            <person name="Wheeler D.A."/>
            <person name="Kronmiller B."/>
            <person name="Carlson J.W."/>
            <person name="Halpern A."/>
            <person name="Patel S."/>
            <person name="Adams M."/>
            <person name="Champe M."/>
            <person name="Dugan S.P."/>
            <person name="Frise E."/>
            <person name="Hodgson A."/>
            <person name="George R.A."/>
            <person name="Hoskins R.A."/>
            <person name="Laverty T."/>
            <person name="Muzny D.M."/>
            <person name="Nelson C.R."/>
            <person name="Pacleb J.M."/>
            <person name="Park S."/>
            <person name="Pfeiffer B.D."/>
            <person name="Richards S."/>
            <person name="Sodergren E.J."/>
            <person name="Svirskas R."/>
            <person name="Tabor P.E."/>
            <person name="Wan K."/>
            <person name="Stapleton M."/>
            <person name="Sutton G.G."/>
            <person name="Venter C."/>
            <person name="Weinstock G."/>
            <person name="Scherer S.E."/>
            <person name="Myers E.W."/>
            <person name="Gibbs R.A."/>
            <person name="Rubin G.M."/>
        </authorList>
    </citation>
    <scope>NUCLEOTIDE SEQUENCE [LARGE SCALE GENOMIC DNA]</scope>
    <source>
        <strain evidence="16">Berkeley</strain>
    </source>
</reference>
<dbReference type="BioGRID-ORCS" id="31282">
    <property type="hits" value="0 hits in 1 CRISPR screen"/>
</dbReference>
<reference evidence="14 16" key="1">
    <citation type="journal article" date="2000" name="Science">
        <title>The genome sequence of Drosophila melanogaster.</title>
        <authorList>
            <person name="Adams M.D."/>
            <person name="Celniker S.E."/>
            <person name="Holt R.A."/>
            <person name="Evans C.A."/>
            <person name="Gocayne J.D."/>
            <person name="Amanatides P.G."/>
            <person name="Scherer S.E."/>
            <person name="Li P.W."/>
            <person name="Hoskins R.A."/>
            <person name="Galle R.F."/>
            <person name="George R.A."/>
            <person name="Lewis S.E."/>
            <person name="Richards S."/>
            <person name="Ashburner M."/>
            <person name="Henderson S.N."/>
            <person name="Sutton G.G."/>
            <person name="Wortman J.R."/>
            <person name="Yandell M.D."/>
            <person name="Zhang Q."/>
            <person name="Chen L.X."/>
            <person name="Brandon R.C."/>
            <person name="Rogers Y.H."/>
            <person name="Blazej R.G."/>
            <person name="Champe M."/>
            <person name="Pfeiffer B.D."/>
            <person name="Wan K.H."/>
            <person name="Doyle C."/>
            <person name="Baxter E.G."/>
            <person name="Helt G."/>
            <person name="Nelson C.R."/>
            <person name="Gabor G.L."/>
            <person name="Abril J.F."/>
            <person name="Agbayani A."/>
            <person name="An H.J."/>
            <person name="Andrews-Pfannkoch C."/>
            <person name="Baldwin D."/>
            <person name="Ballew R.M."/>
            <person name="Basu A."/>
            <person name="Baxendale J."/>
            <person name="Bayraktaroglu L."/>
            <person name="Beasley E.M."/>
            <person name="Beeson K.Y."/>
            <person name="Benos P.V."/>
            <person name="Berman B.P."/>
            <person name="Bhandari D."/>
            <person name="Bolshakov S."/>
            <person name="Borkova D."/>
            <person name="Botchan M.R."/>
            <person name="Bouck J."/>
            <person name="Brokstein P."/>
            <person name="Brottier P."/>
            <person name="Burtis K.C."/>
            <person name="Busam D.A."/>
            <person name="Butler H."/>
            <person name="Cadieu E."/>
            <person name="Center A."/>
            <person name="Chandra I."/>
            <person name="Cherry J.M."/>
            <person name="Cawley S."/>
            <person name="Dahlke C."/>
            <person name="Davenport L.B."/>
            <person name="Davies P."/>
            <person name="de Pablos B."/>
            <person name="Delcher A."/>
            <person name="Deng Z."/>
            <person name="Mays A.D."/>
            <person name="Dew I."/>
            <person name="Dietz S.M."/>
            <person name="Dodson K."/>
            <person name="Doup L.E."/>
            <person name="Downes M."/>
            <person name="Dugan-Rocha S."/>
            <person name="Dunkov B.C."/>
            <person name="Dunn P."/>
            <person name="Durbin K.J."/>
            <person name="Evangelista C.C."/>
            <person name="Ferraz C."/>
            <person name="Ferriera S."/>
            <person name="Fleischmann W."/>
            <person name="Fosler C."/>
            <person name="Gabrielian A.E."/>
            <person name="Garg N.S."/>
            <person name="Gelbart W.M."/>
            <person name="Glasser K."/>
            <person name="Glodek A."/>
            <person name="Gong F."/>
            <person name="Gorrell J.H."/>
            <person name="Gu Z."/>
            <person name="Guan P."/>
            <person name="Harris M."/>
            <person name="Harris N.L."/>
            <person name="Harvey D."/>
            <person name="Heiman T.J."/>
            <person name="Hernandez J.R."/>
            <person name="Houck J."/>
            <person name="Hostin D."/>
            <person name="Houston K.A."/>
            <person name="Howland T.J."/>
            <person name="Wei M.H."/>
            <person name="Ibegwam C."/>
            <person name="Jalali M."/>
            <person name="Kalush F."/>
            <person name="Karpen G.H."/>
            <person name="Ke Z."/>
            <person name="Kennison J.A."/>
            <person name="Ketchum K.A."/>
            <person name="Kimmel B.E."/>
            <person name="Kodira C.D."/>
            <person name="Kraft C."/>
            <person name="Kravitz S."/>
            <person name="Kulp D."/>
            <person name="Lai Z."/>
            <person name="Lasko P."/>
            <person name="Lei Y."/>
            <person name="Levitsky A.A."/>
            <person name="Li J."/>
            <person name="Li Z."/>
            <person name="Liang Y."/>
            <person name="Lin X."/>
            <person name="Liu X."/>
            <person name="Mattei B."/>
            <person name="McIntosh T.C."/>
            <person name="McLeod M.P."/>
            <person name="McPherson D."/>
            <person name="Merkulov G."/>
            <person name="Milshina N.V."/>
            <person name="Mobarry C."/>
            <person name="Morris J."/>
            <person name="Moshrefi A."/>
            <person name="Mount S.M."/>
            <person name="Moy M."/>
            <person name="Murphy B."/>
            <person name="Murphy L."/>
            <person name="Muzny D.M."/>
            <person name="Nelson D.L."/>
            <person name="Nelson D.R."/>
            <person name="Nelson K.A."/>
            <person name="Nixon K."/>
            <person name="Nusskern D.R."/>
            <person name="Pacleb J.M."/>
            <person name="Palazzolo M."/>
            <person name="Pittman G.S."/>
            <person name="Pan S."/>
            <person name="Pollard J."/>
            <person name="Puri V."/>
            <person name="Reese M.G."/>
            <person name="Reinert K."/>
            <person name="Remington K."/>
            <person name="Saunders R.D."/>
            <person name="Scheeler F."/>
            <person name="Shen H."/>
            <person name="Shue B.C."/>
            <person name="Siden-Kiamos I."/>
            <person name="Simpson M."/>
            <person name="Skupski M.P."/>
            <person name="Smith T."/>
            <person name="Spier E."/>
            <person name="Spradling A.C."/>
            <person name="Stapleton M."/>
            <person name="Strong R."/>
            <person name="Sun E."/>
            <person name="Svirskas R."/>
            <person name="Tector C."/>
            <person name="Turner R."/>
            <person name="Venter E."/>
            <person name="Wang A.H."/>
            <person name="Wang X."/>
            <person name="Wang Z.Y."/>
            <person name="Wassarman D.A."/>
            <person name="Weinstock G.M."/>
            <person name="Weissenbach J."/>
            <person name="Williams S.M."/>
            <person name="WoodageT"/>
            <person name="Worley K.C."/>
            <person name="Wu D."/>
            <person name="Yang S."/>
            <person name="Yao Q.A."/>
            <person name="Ye J."/>
            <person name="Yeh R.F."/>
            <person name="Zaveri J.S."/>
            <person name="Zhan M."/>
            <person name="Zhang G."/>
            <person name="Zhao Q."/>
            <person name="Zheng L."/>
            <person name="Zheng X.H."/>
            <person name="Zhong F.N."/>
            <person name="Zhong W."/>
            <person name="Zhou X."/>
            <person name="Zhu S."/>
            <person name="Zhu X."/>
            <person name="Smith H.O."/>
            <person name="Gibbs R.A."/>
            <person name="Myers E.W."/>
            <person name="Rubin G.M."/>
            <person name="Venter J.C."/>
        </authorList>
    </citation>
    <scope>NUCLEOTIDE SEQUENCE [LARGE SCALE GENOMIC DNA]</scope>
    <source>
        <strain evidence="16">Berkeley</strain>
    </source>
</reference>
<dbReference type="PhylomeDB" id="Q9W4U9"/>
<dbReference type="IntAct" id="Q9W4U9">
    <property type="interactions" value="1"/>
</dbReference>
<keyword evidence="3" id="KW-0813">Transport</keyword>
<dbReference type="PaxDb" id="7227-FBpp0070526"/>
<dbReference type="PANTHER" id="PTHR15422">
    <property type="entry name" value="OS05G0565100 PROTEIN"/>
    <property type="match status" value="1"/>
</dbReference>
<reference evidence="14 16" key="5">
    <citation type="journal article" date="2002" name="Genome Biol.">
        <title>Heterochromatic sequences in a Drosophila whole-genome shotgun assembly.</title>
        <authorList>
            <person name="Hoskins R.A."/>
            <person name="Smith C.D."/>
            <person name="Carlson J.W."/>
            <person name="Carvalho A.B."/>
            <person name="Halpern A."/>
            <person name="Kaminker J.S."/>
            <person name="Kennedy C."/>
            <person name="Mungall C.J."/>
            <person name="Sullivan B.A."/>
            <person name="Sutton G.G."/>
            <person name="Yasuhara J.C."/>
            <person name="Wakimoto B.T."/>
            <person name="Myers E.W."/>
            <person name="Celniker S.E."/>
            <person name="Rubin G.M."/>
            <person name="Karpen G.H."/>
        </authorList>
    </citation>
    <scope>NUCLEOTIDE SEQUENCE [LARGE SCALE GENOMIC DNA]</scope>
    <source>
        <strain evidence="16">Berkeley</strain>
    </source>
</reference>
<reference evidence="14 16" key="4">
    <citation type="journal article" date="2002" name="Genome Biol.">
        <title>The transposable elements of the Drosophila melanogaster euchromatin: a genomics perspective.</title>
        <authorList>
            <person name="Kaminker J.S."/>
            <person name="Bergman C.M."/>
            <person name="Kronmiller B."/>
            <person name="Carlson J."/>
            <person name="Svirskas R."/>
            <person name="Patel S."/>
            <person name="Frise E."/>
            <person name="Wheeler D.A."/>
            <person name="Lewis S.E."/>
            <person name="Rubin G.M."/>
            <person name="Ashburner M."/>
            <person name="Celniker S.E."/>
        </authorList>
    </citation>
    <scope>NUCLEOTIDE SEQUENCE [LARGE SCALE GENOMIC DNA]</scope>
    <source>
        <strain evidence="16">Berkeley</strain>
    </source>
</reference>
<dbReference type="CDD" id="cd08554">
    <property type="entry name" value="Cyt_b561"/>
    <property type="match status" value="1"/>
</dbReference>
<evidence type="ECO:0000313" key="15">
    <source>
        <dbReference type="FlyBase" id="FBgn0029642"/>
    </source>
</evidence>
<dbReference type="RefSeq" id="NP_570039.1">
    <property type="nucleotide sequence ID" value="NM_130683.2"/>
</dbReference>
<keyword evidence="4" id="KW-0349">Heme</keyword>
<proteinExistence type="predicted"/>